<dbReference type="GO" id="GO:0000976">
    <property type="term" value="F:transcription cis-regulatory region binding"/>
    <property type="evidence" value="ECO:0007669"/>
    <property type="project" value="TreeGrafter"/>
</dbReference>
<protein>
    <submittedName>
        <fullName evidence="6">DNA-binding transcriptional regulator, LacI/PurR family</fullName>
    </submittedName>
</protein>
<evidence type="ECO:0000256" key="2">
    <source>
        <dbReference type="ARBA" id="ARBA00023015"/>
    </source>
</evidence>
<dbReference type="Gene3D" id="1.10.260.40">
    <property type="entry name" value="lambda repressor-like DNA-binding domains"/>
    <property type="match status" value="1"/>
</dbReference>
<keyword evidence="1" id="KW-0678">Repressor</keyword>
<dbReference type="Pfam" id="PF13377">
    <property type="entry name" value="Peripla_BP_3"/>
    <property type="match status" value="1"/>
</dbReference>
<dbReference type="PANTHER" id="PTHR30146">
    <property type="entry name" value="LACI-RELATED TRANSCRIPTIONAL REPRESSOR"/>
    <property type="match status" value="1"/>
</dbReference>
<reference evidence="7" key="1">
    <citation type="submission" date="2016-10" db="EMBL/GenBank/DDBJ databases">
        <authorList>
            <person name="Varghese N."/>
            <person name="Submissions S."/>
        </authorList>
    </citation>
    <scope>NUCLEOTIDE SEQUENCE [LARGE SCALE GENOMIC DNA]</scope>
    <source>
        <strain evidence="7">DSM 45079</strain>
    </source>
</reference>
<dbReference type="OrthoDB" id="9790412at2"/>
<name>A0A1H2JBV5_9ACTN</name>
<dbReference type="GO" id="GO:0003700">
    <property type="term" value="F:DNA-binding transcription factor activity"/>
    <property type="evidence" value="ECO:0007669"/>
    <property type="project" value="TreeGrafter"/>
</dbReference>
<evidence type="ECO:0000313" key="7">
    <source>
        <dbReference type="Proteomes" id="UP000182977"/>
    </source>
</evidence>
<dbReference type="InterPro" id="IPR000843">
    <property type="entry name" value="HTH_LacI"/>
</dbReference>
<accession>A0A1H2JBV5</accession>
<organism evidence="6 7">
    <name type="scientific">Jiangella alkaliphila</name>
    <dbReference type="NCBI Taxonomy" id="419479"/>
    <lineage>
        <taxon>Bacteria</taxon>
        <taxon>Bacillati</taxon>
        <taxon>Actinomycetota</taxon>
        <taxon>Actinomycetes</taxon>
        <taxon>Jiangellales</taxon>
        <taxon>Jiangellaceae</taxon>
        <taxon>Jiangella</taxon>
    </lineage>
</organism>
<dbReference type="PANTHER" id="PTHR30146:SF148">
    <property type="entry name" value="HTH-TYPE TRANSCRIPTIONAL REPRESSOR PURR-RELATED"/>
    <property type="match status" value="1"/>
</dbReference>
<evidence type="ECO:0000256" key="1">
    <source>
        <dbReference type="ARBA" id="ARBA00022491"/>
    </source>
</evidence>
<keyword evidence="2" id="KW-0805">Transcription regulation</keyword>
<dbReference type="CDD" id="cd01392">
    <property type="entry name" value="HTH_LacI"/>
    <property type="match status" value="1"/>
</dbReference>
<dbReference type="STRING" id="419479.SAMN04488563_2504"/>
<dbReference type="InterPro" id="IPR046335">
    <property type="entry name" value="LacI/GalR-like_sensor"/>
</dbReference>
<dbReference type="InterPro" id="IPR028082">
    <property type="entry name" value="Peripla_BP_I"/>
</dbReference>
<sequence>MVGKSGVDAAETSALQSCFVRHLYVLVEPLVTDRPRRRRPTQVDIARRAGVSQATVSLVISGGAASDQIAETTRQAVLAAAAELGYSANVAARSLKGGRNHLLGLYTFEPVFPTDQRDFYYPFLLGVEEETAAQGYDLLLFSSVTSAADRSIYGGGANRLKLADGCVLLGRNVRREELNALVQEDFPFVFIGRREVDQGEVSYVGADYVAATSAMVAELHRQGHQRILYLRAIEDTEPTRDREQGYREGLAAAGLEVDERLIQGLADPADLSAEHVQHWIGSYGVTAILVEPTEDNRLVDALTAMTDNERVRFPEDCSIALLGEPPSWTPELRDWSRFSLPRAEMGREAVRMLVDLLGDAQPAARQVTLPCTFVPGDSIGPAPRGGRT</sequence>
<dbReference type="Gene3D" id="3.40.50.2300">
    <property type="match status" value="2"/>
</dbReference>
<dbReference type="AlphaFoldDB" id="A0A1H2JBV5"/>
<evidence type="ECO:0000259" key="5">
    <source>
        <dbReference type="PROSITE" id="PS50932"/>
    </source>
</evidence>
<evidence type="ECO:0000313" key="6">
    <source>
        <dbReference type="EMBL" id="SDU53645.1"/>
    </source>
</evidence>
<evidence type="ECO:0000256" key="4">
    <source>
        <dbReference type="ARBA" id="ARBA00023163"/>
    </source>
</evidence>
<evidence type="ECO:0000256" key="3">
    <source>
        <dbReference type="ARBA" id="ARBA00023125"/>
    </source>
</evidence>
<dbReference type="SMART" id="SM00354">
    <property type="entry name" value="HTH_LACI"/>
    <property type="match status" value="1"/>
</dbReference>
<dbReference type="CDD" id="cd06267">
    <property type="entry name" value="PBP1_LacI_sugar_binding-like"/>
    <property type="match status" value="1"/>
</dbReference>
<dbReference type="InterPro" id="IPR010982">
    <property type="entry name" value="Lambda_DNA-bd_dom_sf"/>
</dbReference>
<keyword evidence="3 6" id="KW-0238">DNA-binding</keyword>
<gene>
    <name evidence="6" type="ORF">SAMN04488563_2504</name>
</gene>
<dbReference type="PROSITE" id="PS50932">
    <property type="entry name" value="HTH_LACI_2"/>
    <property type="match status" value="1"/>
</dbReference>
<dbReference type="Proteomes" id="UP000182977">
    <property type="component" value="Chromosome I"/>
</dbReference>
<dbReference type="SUPFAM" id="SSF47413">
    <property type="entry name" value="lambda repressor-like DNA-binding domains"/>
    <property type="match status" value="1"/>
</dbReference>
<dbReference type="Pfam" id="PF00356">
    <property type="entry name" value="LacI"/>
    <property type="match status" value="1"/>
</dbReference>
<proteinExistence type="predicted"/>
<dbReference type="EMBL" id="LT629791">
    <property type="protein sequence ID" value="SDU53645.1"/>
    <property type="molecule type" value="Genomic_DNA"/>
</dbReference>
<keyword evidence="7" id="KW-1185">Reference proteome</keyword>
<feature type="domain" description="HTH lacI-type" evidence="5">
    <location>
        <begin position="40"/>
        <end position="97"/>
    </location>
</feature>
<dbReference type="SUPFAM" id="SSF53822">
    <property type="entry name" value="Periplasmic binding protein-like I"/>
    <property type="match status" value="1"/>
</dbReference>
<keyword evidence="4" id="KW-0804">Transcription</keyword>